<keyword evidence="2" id="KW-1185">Reference proteome</keyword>
<evidence type="ECO:0000313" key="2">
    <source>
        <dbReference type="Proteomes" id="UP001057402"/>
    </source>
</evidence>
<dbReference type="Proteomes" id="UP001057402">
    <property type="component" value="Chromosome 4"/>
</dbReference>
<accession>A0ACB9RD05</accession>
<evidence type="ECO:0000313" key="1">
    <source>
        <dbReference type="EMBL" id="KAI4376739.1"/>
    </source>
</evidence>
<gene>
    <name evidence="1" type="ORF">MLD38_014466</name>
</gene>
<proteinExistence type="predicted"/>
<organism evidence="1 2">
    <name type="scientific">Melastoma candidum</name>
    <dbReference type="NCBI Taxonomy" id="119954"/>
    <lineage>
        <taxon>Eukaryota</taxon>
        <taxon>Viridiplantae</taxon>
        <taxon>Streptophyta</taxon>
        <taxon>Embryophyta</taxon>
        <taxon>Tracheophyta</taxon>
        <taxon>Spermatophyta</taxon>
        <taxon>Magnoliopsida</taxon>
        <taxon>eudicotyledons</taxon>
        <taxon>Gunneridae</taxon>
        <taxon>Pentapetalae</taxon>
        <taxon>rosids</taxon>
        <taxon>malvids</taxon>
        <taxon>Myrtales</taxon>
        <taxon>Melastomataceae</taxon>
        <taxon>Melastomatoideae</taxon>
        <taxon>Melastomateae</taxon>
        <taxon>Melastoma</taxon>
    </lineage>
</organism>
<comment type="caution">
    <text evidence="1">The sequence shown here is derived from an EMBL/GenBank/DDBJ whole genome shotgun (WGS) entry which is preliminary data.</text>
</comment>
<protein>
    <submittedName>
        <fullName evidence="1">Uncharacterized protein</fullName>
    </submittedName>
</protein>
<reference evidence="2" key="1">
    <citation type="journal article" date="2023" name="Front. Plant Sci.">
        <title>Chromosomal-level genome assembly of Melastoma candidum provides insights into trichome evolution.</title>
        <authorList>
            <person name="Zhong Y."/>
            <person name="Wu W."/>
            <person name="Sun C."/>
            <person name="Zou P."/>
            <person name="Liu Y."/>
            <person name="Dai S."/>
            <person name="Zhou R."/>
        </authorList>
    </citation>
    <scope>NUCLEOTIDE SEQUENCE [LARGE SCALE GENOMIC DNA]</scope>
</reference>
<dbReference type="EMBL" id="CM042883">
    <property type="protein sequence ID" value="KAI4376739.1"/>
    <property type="molecule type" value="Genomic_DNA"/>
</dbReference>
<name>A0ACB9RD05_9MYRT</name>
<sequence>MFSFFCFFYLVAQIMDDEGLAAEVEEDTVSPSGSDGFLEGFTAQELMNSSIEATMHDQNEEANQSVERKRAEVAKTNDAKSPDRVVQKKPRFIWTTEAHNQFLEAVRELGYAKAVPTKILALMNVEGLTRENVASHLQKFRLHIKKRHREMHGGCALPDEGRKNRSSRRYGISGNPRRSLVLPNTGATHARGECACFVQTQPVSSLSNQYGVYPFIQEVFCTPFKDMLCEKGVQGISSSGLEHGFYYNNYPYGAGELTISGPLPPTPLDDSYGYSFPHRLDNVSIVDQGVTSLSVNQNMENFSEALQSPRLLAGEFVQSPRYGGLDGGVVHLPRDVGLDGGLVDSPRGGGLRGGAVYSPVEAPGLDGDVHCPVEAPVLGGAVHCPVEVVGLDGGAFHYLVEEVPGHGWGGLRYPVEAPELADGGMEFQVEVPGQGEGSMKFPVEAPEPAGGGAELQVDEPGIVPENHLEEGNGNGGDPNAAYHPMLDADEEFFSFNAGAESPYNWWNFVQDMEDTGIDDLFK</sequence>